<dbReference type="PANTHER" id="PTHR34403">
    <property type="entry name" value="TOL-PAL SYSTEM PROTEIN TOLA"/>
    <property type="match status" value="1"/>
</dbReference>
<dbReference type="Proteomes" id="UP000522313">
    <property type="component" value="Unassembled WGS sequence"/>
</dbReference>
<feature type="compositionally biased region" description="Pro residues" evidence="1">
    <location>
        <begin position="84"/>
        <end position="130"/>
    </location>
</feature>
<gene>
    <name evidence="3" type="ORF">F4693_002157</name>
</gene>
<dbReference type="PROSITE" id="PS51257">
    <property type="entry name" value="PROKAR_LIPOPROTEIN"/>
    <property type="match status" value="1"/>
</dbReference>
<reference evidence="3 4" key="2">
    <citation type="submission" date="2020-08" db="EMBL/GenBank/DDBJ databases">
        <authorList>
            <person name="Partida-Martinez L."/>
            <person name="Huntemann M."/>
            <person name="Clum A."/>
            <person name="Wang J."/>
            <person name="Palaniappan K."/>
            <person name="Ritter S."/>
            <person name="Chen I.-M."/>
            <person name="Stamatis D."/>
            <person name="Reddy T."/>
            <person name="O'Malley R."/>
            <person name="Daum C."/>
            <person name="Shapiro N."/>
            <person name="Ivanova N."/>
            <person name="Kyrpides N."/>
            <person name="Woyke T."/>
        </authorList>
    </citation>
    <scope>NUCLEOTIDE SEQUENCE [LARGE SCALE GENOMIC DNA]</scope>
    <source>
        <strain evidence="3 4">AS3.13</strain>
    </source>
</reference>
<feature type="compositionally biased region" description="Gly residues" evidence="1">
    <location>
        <begin position="22"/>
        <end position="33"/>
    </location>
</feature>
<dbReference type="RefSeq" id="WP_184505811.1">
    <property type="nucleotide sequence ID" value="NZ_JACHBT010000010.1"/>
</dbReference>
<dbReference type="InterPro" id="IPR014917">
    <property type="entry name" value="DUF1800"/>
</dbReference>
<organism evidence="3 4">
    <name type="scientific">Sphingomonas endophytica</name>
    <dbReference type="NCBI Taxonomy" id="869719"/>
    <lineage>
        <taxon>Bacteria</taxon>
        <taxon>Pseudomonadati</taxon>
        <taxon>Pseudomonadota</taxon>
        <taxon>Alphaproteobacteria</taxon>
        <taxon>Sphingomonadales</taxon>
        <taxon>Sphingomonadaceae</taxon>
        <taxon>Sphingomonas</taxon>
    </lineage>
</organism>
<evidence type="ECO:0000313" key="3">
    <source>
        <dbReference type="EMBL" id="MBB6505170.1"/>
    </source>
</evidence>
<feature type="chain" id="PRO_5031213913" evidence="2">
    <location>
        <begin position="19"/>
        <end position="748"/>
    </location>
</feature>
<comment type="caution">
    <text evidence="3">The sequence shown here is derived from an EMBL/GenBank/DDBJ whole genome shotgun (WGS) entry which is preliminary data.</text>
</comment>
<protein>
    <submittedName>
        <fullName evidence="3">Uncharacterized protein (DUF1800 family)</fullName>
    </submittedName>
</protein>
<sequence length="748" mass="78059">MTRVRTHLLLATASLALASCGGGGGGGSSGGGTATTPVVVVPAPTPTPTPSVGSGSAGPGVAPAPSPTPTPTPTDGGIVIVTPTPAPTPTPTPTPTPVPTPAPVPSPTPTPTTPVSPFPEPVPTATPTPTPTPVVIAPTPTPAPSPTPTPAVVTPAPTPAPTPAIELPEEAAPSDGLSYLAARASELATSIVDAFWRFLALFTANGSSTPWSTGLSAFNQPVTTVDGASAVPVDVLRLARQASFGPTPQLVARITELGIPGWIDEQFRVRGSTYTDLVKWVPNDYCSDRTIANCWQNNFTRVPVAARFYADAALAPDQLRQRVAFALSQILVISGNGVNSTSGIASYQQMLLDGAFGNYRDLLGKVTMHGAMGWYLSMAESIRSAPSENYAREMLQLFTMGPMQLNADGTPVLAGNGALVPNYGPDDIKGLSRALTGWTYAKNGGRTDWNGNDFSQPMVVRQVNWAYDSQAKSFLGATVPAGAAPAESVRIALDAAFNNPSTPPRIARLLIQHLVKSNPSPAYVARIGSVFTDNGKGVRGDLKAVVRAILLDPEARGDEPRGGGFGKVKEPVLVMMGLVRASGLQTDGAAMTLRDVALGQPVFQAPSVFNFYPPDYPLPRSNGLVSPASKLFSAGGTVALQNLVYDWTLKGDFNRGDWNFNNYLNNTSSSANTAPLWGGWEAIAADPDRLVAVVNLLMLNNTATDAQKQALRTAALSITNGNPQVQARKRAQALLYIAATSPNFLVDR</sequence>
<evidence type="ECO:0000256" key="2">
    <source>
        <dbReference type="SAM" id="SignalP"/>
    </source>
</evidence>
<feature type="compositionally biased region" description="Pro residues" evidence="1">
    <location>
        <begin position="62"/>
        <end position="72"/>
    </location>
</feature>
<reference evidence="3 4" key="1">
    <citation type="submission" date="2020-08" db="EMBL/GenBank/DDBJ databases">
        <title>The Agave Microbiome: Exploring the role of microbial communities in plant adaptations to desert environments.</title>
        <authorList>
            <person name="Partida-Martinez L.P."/>
        </authorList>
    </citation>
    <scope>NUCLEOTIDE SEQUENCE [LARGE SCALE GENOMIC DNA]</scope>
    <source>
        <strain evidence="3 4">AS3.13</strain>
    </source>
</reference>
<feature type="signal peptide" evidence="2">
    <location>
        <begin position="1"/>
        <end position="18"/>
    </location>
</feature>
<name>A0A7X0JDB0_9SPHN</name>
<keyword evidence="2" id="KW-0732">Signal</keyword>
<evidence type="ECO:0000256" key="1">
    <source>
        <dbReference type="SAM" id="MobiDB-lite"/>
    </source>
</evidence>
<dbReference type="EMBL" id="JACHBT010000010">
    <property type="protein sequence ID" value="MBB6505170.1"/>
    <property type="molecule type" value="Genomic_DNA"/>
</dbReference>
<feature type="region of interest" description="Disordered" evidence="1">
    <location>
        <begin position="22"/>
        <end position="130"/>
    </location>
</feature>
<evidence type="ECO:0000313" key="4">
    <source>
        <dbReference type="Proteomes" id="UP000522313"/>
    </source>
</evidence>
<feature type="compositionally biased region" description="Low complexity" evidence="1">
    <location>
        <begin position="50"/>
        <end position="61"/>
    </location>
</feature>
<dbReference type="Pfam" id="PF08811">
    <property type="entry name" value="DUF1800"/>
    <property type="match status" value="1"/>
</dbReference>
<accession>A0A7X0JDB0</accession>
<dbReference type="PANTHER" id="PTHR34403:SF14">
    <property type="entry name" value="OS05G0225800 PROTEIN"/>
    <property type="match status" value="1"/>
</dbReference>
<dbReference type="AlphaFoldDB" id="A0A7X0JDB0"/>
<proteinExistence type="predicted"/>
<dbReference type="InterPro" id="IPR050972">
    <property type="entry name" value="SDr-like"/>
</dbReference>